<protein>
    <submittedName>
        <fullName evidence="1">Uncharacterized protein (DUF736 family)</fullName>
    </submittedName>
</protein>
<dbReference type="EMBL" id="VLKT01000020">
    <property type="protein sequence ID" value="TWI34760.1"/>
    <property type="molecule type" value="Genomic_DNA"/>
</dbReference>
<reference evidence="1 2" key="1">
    <citation type="journal article" date="2015" name="Stand. Genomic Sci.">
        <title>Genomic Encyclopedia of Bacterial and Archaeal Type Strains, Phase III: the genomes of soil and plant-associated and newly described type strains.</title>
        <authorList>
            <person name="Whitman W.B."/>
            <person name="Woyke T."/>
            <person name="Klenk H.P."/>
            <person name="Zhou Y."/>
            <person name="Lilburn T.G."/>
            <person name="Beck B.J."/>
            <person name="De Vos P."/>
            <person name="Vandamme P."/>
            <person name="Eisen J.A."/>
            <person name="Garrity G."/>
            <person name="Hugenholtz P."/>
            <person name="Kyrpides N.C."/>
        </authorList>
    </citation>
    <scope>NUCLEOTIDE SEQUENCE [LARGE SCALE GENOMIC DNA]</scope>
    <source>
        <strain evidence="1 2">CGMCC 1.2546</strain>
    </source>
</reference>
<name>A0A562NRR4_9HYPH</name>
<dbReference type="RefSeq" id="WP_145719288.1">
    <property type="nucleotide sequence ID" value="NZ_BSPF01000111.1"/>
</dbReference>
<dbReference type="Proteomes" id="UP000317122">
    <property type="component" value="Unassembled WGS sequence"/>
</dbReference>
<dbReference type="OrthoDB" id="9811595at2"/>
<evidence type="ECO:0000313" key="2">
    <source>
        <dbReference type="Proteomes" id="UP000317122"/>
    </source>
</evidence>
<keyword evidence="2" id="KW-1185">Reference proteome</keyword>
<evidence type="ECO:0000313" key="1">
    <source>
        <dbReference type="EMBL" id="TWI34760.1"/>
    </source>
</evidence>
<dbReference type="InterPro" id="IPR007948">
    <property type="entry name" value="DUF736"/>
</dbReference>
<comment type="caution">
    <text evidence="1">The sequence shown here is derived from an EMBL/GenBank/DDBJ whole genome shotgun (WGS) entry which is preliminary data.</text>
</comment>
<accession>A0A562NRR4</accession>
<organism evidence="1 2">
    <name type="scientific">Mesorhizobium tianshanense</name>
    <dbReference type="NCBI Taxonomy" id="39844"/>
    <lineage>
        <taxon>Bacteria</taxon>
        <taxon>Pseudomonadati</taxon>
        <taxon>Pseudomonadota</taxon>
        <taxon>Alphaproteobacteria</taxon>
        <taxon>Hyphomicrobiales</taxon>
        <taxon>Phyllobacteriaceae</taxon>
        <taxon>Mesorhizobium</taxon>
    </lineage>
</organism>
<dbReference type="AlphaFoldDB" id="A0A562NRR4"/>
<proteinExistence type="predicted"/>
<dbReference type="Pfam" id="PF05284">
    <property type="entry name" value="DUF736"/>
    <property type="match status" value="1"/>
</dbReference>
<sequence>MALIGVFTRNDDGFFGNITTLALDAKVAILPAEKSNAENAPDHRVFCEGMEVGAAWDRSGDKAGAYLSVSIDDPSFAQPIRANLFQSDAEKGAWGLYWSRPSKRNEQG</sequence>
<gene>
    <name evidence="1" type="ORF">IQ26_03418</name>
</gene>